<dbReference type="InterPro" id="IPR001851">
    <property type="entry name" value="ABC_transp_permease"/>
</dbReference>
<evidence type="ECO:0000256" key="5">
    <source>
        <dbReference type="ARBA" id="ARBA00022597"/>
    </source>
</evidence>
<sequence>MSDTKSSAADVAQDATASTVATDLQDERLIHNAGAGGAVRAFFTRVRGGDLGTLPVIIGLVVIWAVFQLLNPNFLSSTNLVNLTLQCAAVGTISIGIVLVLLLGEIDLSVGSVSGLGAAILAVTFVQQGWNPIFSILLALAVGVAIGLLYGFLYTRFGVPSFVITLAGLLGFLGLQLWVLGPTGSINIPFDSFLVQFAQQWFLPAWVSYLLIVLFVAVYAWQLVSQARRRTAAGLSAMPAGSIIVRAVVLLLLLGAAAWYLNLTRGVGAMFVFFLALVLIFNYALTRTRWGRAVFAVGGNVEAARRSGIRVNRIYMSVFVLCSTLAIVGGLLAASRLAAANQGSGGGDINLNAIAAAVIGGTSLFGGRGSAFSALLGILVIQSISSGLTLLNLDSSVRYMITGVVLLLAVIVDSLSRRSRRAAGRA</sequence>
<keyword evidence="4" id="KW-0997">Cell inner membrane</keyword>
<keyword evidence="5 12" id="KW-0762">Sugar transport</keyword>
<feature type="transmembrane region" description="Helical" evidence="11">
    <location>
        <begin position="314"/>
        <end position="337"/>
    </location>
</feature>
<keyword evidence="2" id="KW-0813">Transport</keyword>
<evidence type="ECO:0000256" key="8">
    <source>
        <dbReference type="ARBA" id="ARBA00023136"/>
    </source>
</evidence>
<evidence type="ECO:0000256" key="11">
    <source>
        <dbReference type="SAM" id="Phobius"/>
    </source>
</evidence>
<keyword evidence="3" id="KW-1003">Cell membrane</keyword>
<feature type="transmembrane region" description="Helical" evidence="11">
    <location>
        <begin position="267"/>
        <end position="285"/>
    </location>
</feature>
<proteinExistence type="predicted"/>
<organism evidence="12 13">
    <name type="scientific">Herbiconiux ginsengi</name>
    <dbReference type="NCBI Taxonomy" id="381665"/>
    <lineage>
        <taxon>Bacteria</taxon>
        <taxon>Bacillati</taxon>
        <taxon>Actinomycetota</taxon>
        <taxon>Actinomycetes</taxon>
        <taxon>Micrococcales</taxon>
        <taxon>Microbacteriaceae</taxon>
        <taxon>Herbiconiux</taxon>
    </lineage>
</organism>
<dbReference type="CDD" id="cd06579">
    <property type="entry name" value="TM_PBP1_transp_AraH_like"/>
    <property type="match status" value="1"/>
</dbReference>
<dbReference type="AlphaFoldDB" id="A0A1H3TNC3"/>
<evidence type="ECO:0000256" key="4">
    <source>
        <dbReference type="ARBA" id="ARBA00022519"/>
    </source>
</evidence>
<dbReference type="PANTHER" id="PTHR32196:SF32">
    <property type="entry name" value="XYLOSE TRANSPORT SYSTEM PERMEASE PROTEIN XYLH"/>
    <property type="match status" value="1"/>
</dbReference>
<comment type="function">
    <text evidence="9">Part of the binding-protein-dependent transport system for D-xylose. Probably responsible for the translocation of the substrate across the membrane.</text>
</comment>
<feature type="transmembrane region" description="Helical" evidence="11">
    <location>
        <begin position="110"/>
        <end position="127"/>
    </location>
</feature>
<dbReference type="STRING" id="381665.SAMN05216554_4309"/>
<dbReference type="OrthoDB" id="3468954at2"/>
<comment type="subcellular location">
    <subcellularLocation>
        <location evidence="1">Cell membrane</location>
        <topology evidence="1">Multi-pass membrane protein</topology>
    </subcellularLocation>
</comment>
<evidence type="ECO:0000256" key="7">
    <source>
        <dbReference type="ARBA" id="ARBA00022989"/>
    </source>
</evidence>
<dbReference type="Proteomes" id="UP000198891">
    <property type="component" value="Unassembled WGS sequence"/>
</dbReference>
<reference evidence="12 13" key="1">
    <citation type="submission" date="2016-10" db="EMBL/GenBank/DDBJ databases">
        <authorList>
            <person name="de Groot N.N."/>
        </authorList>
    </citation>
    <scope>NUCLEOTIDE SEQUENCE [LARGE SCALE GENOMIC DNA]</scope>
    <source>
        <strain evidence="12 13">CGMCC 4.3491</strain>
    </source>
</reference>
<evidence type="ECO:0000256" key="1">
    <source>
        <dbReference type="ARBA" id="ARBA00004651"/>
    </source>
</evidence>
<feature type="transmembrane region" description="Helical" evidence="11">
    <location>
        <begin position="397"/>
        <end position="415"/>
    </location>
</feature>
<evidence type="ECO:0000313" key="12">
    <source>
        <dbReference type="EMBL" id="SDZ50849.1"/>
    </source>
</evidence>
<evidence type="ECO:0000256" key="2">
    <source>
        <dbReference type="ARBA" id="ARBA00022448"/>
    </source>
</evidence>
<evidence type="ECO:0000256" key="9">
    <source>
        <dbReference type="ARBA" id="ARBA00035611"/>
    </source>
</evidence>
<feature type="transmembrane region" description="Helical" evidence="11">
    <location>
        <begin position="83"/>
        <end position="103"/>
    </location>
</feature>
<keyword evidence="8 11" id="KW-0472">Membrane</keyword>
<feature type="transmembrane region" description="Helical" evidence="11">
    <location>
        <begin position="133"/>
        <end position="154"/>
    </location>
</feature>
<dbReference type="GO" id="GO:0022857">
    <property type="term" value="F:transmembrane transporter activity"/>
    <property type="evidence" value="ECO:0007669"/>
    <property type="project" value="InterPro"/>
</dbReference>
<dbReference type="EMBL" id="FNPZ01000006">
    <property type="protein sequence ID" value="SDZ50849.1"/>
    <property type="molecule type" value="Genomic_DNA"/>
</dbReference>
<keyword evidence="6 11" id="KW-0812">Transmembrane</keyword>
<feature type="transmembrane region" description="Helical" evidence="11">
    <location>
        <begin position="374"/>
        <end position="391"/>
    </location>
</feature>
<dbReference type="RefSeq" id="WP_092557706.1">
    <property type="nucleotide sequence ID" value="NZ_FNPZ01000006.1"/>
</dbReference>
<protein>
    <recommendedName>
        <fullName evidence="10">Xylose transport system permease protein XylH</fullName>
    </recommendedName>
</protein>
<dbReference type="PANTHER" id="PTHR32196">
    <property type="entry name" value="ABC TRANSPORTER PERMEASE PROTEIN YPHD-RELATED-RELATED"/>
    <property type="match status" value="1"/>
</dbReference>
<evidence type="ECO:0000256" key="6">
    <source>
        <dbReference type="ARBA" id="ARBA00022692"/>
    </source>
</evidence>
<dbReference type="Pfam" id="PF02653">
    <property type="entry name" value="BPD_transp_2"/>
    <property type="match status" value="1"/>
</dbReference>
<feature type="transmembrane region" description="Helical" evidence="11">
    <location>
        <begin position="161"/>
        <end position="181"/>
    </location>
</feature>
<keyword evidence="13" id="KW-1185">Reference proteome</keyword>
<feature type="transmembrane region" description="Helical" evidence="11">
    <location>
        <begin position="243"/>
        <end position="261"/>
    </location>
</feature>
<feature type="transmembrane region" description="Helical" evidence="11">
    <location>
        <begin position="349"/>
        <end position="367"/>
    </location>
</feature>
<accession>A0A1H3TNC3</accession>
<evidence type="ECO:0000256" key="3">
    <source>
        <dbReference type="ARBA" id="ARBA00022475"/>
    </source>
</evidence>
<evidence type="ECO:0000256" key="10">
    <source>
        <dbReference type="ARBA" id="ARBA00035686"/>
    </source>
</evidence>
<dbReference type="GO" id="GO:0005886">
    <property type="term" value="C:plasma membrane"/>
    <property type="evidence" value="ECO:0007669"/>
    <property type="project" value="UniProtKB-SubCell"/>
</dbReference>
<gene>
    <name evidence="12" type="ORF">SAMN05216554_4309</name>
</gene>
<keyword evidence="7 11" id="KW-1133">Transmembrane helix</keyword>
<evidence type="ECO:0000313" key="13">
    <source>
        <dbReference type="Proteomes" id="UP000198891"/>
    </source>
</evidence>
<feature type="transmembrane region" description="Helical" evidence="11">
    <location>
        <begin position="201"/>
        <end position="222"/>
    </location>
</feature>
<name>A0A1H3TNC3_9MICO</name>
<feature type="transmembrane region" description="Helical" evidence="11">
    <location>
        <begin position="51"/>
        <end position="71"/>
    </location>
</feature>